<name>A0A844CHU3_9RHOB</name>
<dbReference type="SUPFAM" id="SSF56436">
    <property type="entry name" value="C-type lectin-like"/>
    <property type="match status" value="1"/>
</dbReference>
<dbReference type="InterPro" id="IPR016187">
    <property type="entry name" value="CTDL_fold"/>
</dbReference>
<sequence length="367" mass="41165">MSVMKFQSPISCLRGGCLVWLVRALLSSLPFSMRWNTARAKWGLGVCFAGLVLCAAPGHADSDESYQLSTGEVVAPLERFRECDVCPEMIVIPPGAFMMGAIPGESRNPYDFYGEGATGRKRGPDEINIMPSEHPRHRVEIDIPYAMARNEITHREWMHCVDDGACTHKPDHRVLTPEGYRDLGPDHPVVNISFLDIQDYVDWLNGRVGADVYRLPTEAEWEYAARAGTTTRFAQGSDLTSDQANFSGRATEKLRGMPLPDLVSRYGPVPVGALDAANSWGLRHMSGNVAEFTLSCDHHVHLGLPTSSAYLEHTRARRPCERIVAKGGDYGSTMDSLRPARRYRPTIDRRRDFWGFRILRVFEKENR</sequence>
<dbReference type="InterPro" id="IPR005532">
    <property type="entry name" value="SUMF_dom"/>
</dbReference>
<feature type="domain" description="Sulfatase-modifying factor enzyme-like" evidence="1">
    <location>
        <begin position="86"/>
        <end position="360"/>
    </location>
</feature>
<reference evidence="2 3" key="1">
    <citation type="submission" date="2019-05" db="EMBL/GenBank/DDBJ databases">
        <title>Roseovarius bejariae sp. nov., a moderately halophylic bacterium isolated from a saline soil in Rambla Salada (Murcia).</title>
        <authorList>
            <person name="Castro D.J."/>
            <person name="Gomez-Altuve A."/>
            <person name="Reina J.C."/>
            <person name="Rodriguez M."/>
            <person name="Sampedro I."/>
            <person name="Llamas I."/>
            <person name="Martinez-Checa F."/>
        </authorList>
    </citation>
    <scope>NUCLEOTIDE SEQUENCE [LARGE SCALE GENOMIC DNA]</scope>
    <source>
        <strain evidence="2 3">A21</strain>
    </source>
</reference>
<comment type="caution">
    <text evidence="2">The sequence shown here is derived from an EMBL/GenBank/DDBJ whole genome shotgun (WGS) entry which is preliminary data.</text>
</comment>
<dbReference type="Proteomes" id="UP000564704">
    <property type="component" value="Unassembled WGS sequence"/>
</dbReference>
<dbReference type="EMBL" id="SZWE01000001">
    <property type="protein sequence ID" value="MRU14252.1"/>
    <property type="molecule type" value="Genomic_DNA"/>
</dbReference>
<dbReference type="PANTHER" id="PTHR23150">
    <property type="entry name" value="SULFATASE MODIFYING FACTOR 1, 2"/>
    <property type="match status" value="1"/>
</dbReference>
<accession>A0A844CHU3</accession>
<evidence type="ECO:0000259" key="1">
    <source>
        <dbReference type="Pfam" id="PF03781"/>
    </source>
</evidence>
<proteinExistence type="predicted"/>
<gene>
    <name evidence="2" type="ORF">FDP25_02300</name>
</gene>
<dbReference type="AlphaFoldDB" id="A0A844CHU3"/>
<dbReference type="OrthoDB" id="9768004at2"/>
<protein>
    <submittedName>
        <fullName evidence="2">Formylglycine-generating enzyme family protein</fullName>
    </submittedName>
</protein>
<keyword evidence="3" id="KW-1185">Reference proteome</keyword>
<dbReference type="Pfam" id="PF03781">
    <property type="entry name" value="FGE-sulfatase"/>
    <property type="match status" value="1"/>
</dbReference>
<evidence type="ECO:0000313" key="3">
    <source>
        <dbReference type="Proteomes" id="UP000564704"/>
    </source>
</evidence>
<dbReference type="InterPro" id="IPR051043">
    <property type="entry name" value="Sulfatase_Mod_Factor_Kinase"/>
</dbReference>
<evidence type="ECO:0000313" key="2">
    <source>
        <dbReference type="EMBL" id="MRU14252.1"/>
    </source>
</evidence>
<organism evidence="2 3">
    <name type="scientific">Roseovarius bejariae</name>
    <dbReference type="NCBI Taxonomy" id="2576383"/>
    <lineage>
        <taxon>Bacteria</taxon>
        <taxon>Pseudomonadati</taxon>
        <taxon>Pseudomonadota</taxon>
        <taxon>Alphaproteobacteria</taxon>
        <taxon>Rhodobacterales</taxon>
        <taxon>Roseobacteraceae</taxon>
        <taxon>Roseovarius</taxon>
    </lineage>
</organism>
<dbReference type="PANTHER" id="PTHR23150:SF35">
    <property type="entry name" value="BLL6746 PROTEIN"/>
    <property type="match status" value="1"/>
</dbReference>
<dbReference type="InterPro" id="IPR042095">
    <property type="entry name" value="SUMF_sf"/>
</dbReference>
<dbReference type="Gene3D" id="3.90.1580.10">
    <property type="entry name" value="paralog of FGE (formylglycine-generating enzyme)"/>
    <property type="match status" value="1"/>
</dbReference>
<dbReference type="GO" id="GO:0120147">
    <property type="term" value="F:formylglycine-generating oxidase activity"/>
    <property type="evidence" value="ECO:0007669"/>
    <property type="project" value="TreeGrafter"/>
</dbReference>